<keyword evidence="3" id="KW-1185">Reference proteome</keyword>
<dbReference type="eggNOG" id="COG1073">
    <property type="taxonomic scope" value="Bacteria"/>
</dbReference>
<dbReference type="RefSeq" id="WP_009762561.1">
    <property type="nucleotide sequence ID" value="NZ_CP141050.1"/>
</dbReference>
<dbReference type="InterPro" id="IPR029058">
    <property type="entry name" value="AB_hydrolase_fold"/>
</dbReference>
<dbReference type="InterPro" id="IPR053145">
    <property type="entry name" value="AB_hydrolase_Est10"/>
</dbReference>
<evidence type="ECO:0000313" key="2">
    <source>
        <dbReference type="EMBL" id="EIM26510.1"/>
    </source>
</evidence>
<dbReference type="Proteomes" id="UP000003947">
    <property type="component" value="Unassembled WGS sequence"/>
</dbReference>
<reference evidence="2 3" key="1">
    <citation type="submission" date="2012-02" db="EMBL/GenBank/DDBJ databases">
        <title>Improved High-Quality Draft sequence of Microvirga sp. WSM3557.</title>
        <authorList>
            <consortium name="US DOE Joint Genome Institute"/>
            <person name="Lucas S."/>
            <person name="Han J."/>
            <person name="Lapidus A."/>
            <person name="Cheng J.-F."/>
            <person name="Goodwin L."/>
            <person name="Pitluck S."/>
            <person name="Peters L."/>
            <person name="Zhang X."/>
            <person name="Detter J.C."/>
            <person name="Han C."/>
            <person name="Tapia R."/>
            <person name="Land M."/>
            <person name="Hauser L."/>
            <person name="Kyrpides N."/>
            <person name="Ivanova N."/>
            <person name="Pagani I."/>
            <person name="Brau L."/>
            <person name="Yates R."/>
            <person name="O'Hara G."/>
            <person name="Rui T."/>
            <person name="Howieson J."/>
            <person name="Reeve W."/>
            <person name="Woyke T."/>
        </authorList>
    </citation>
    <scope>NUCLEOTIDE SEQUENCE [LARGE SCALE GENOMIC DNA]</scope>
    <source>
        <strain evidence="2 3">WSM3557</strain>
    </source>
</reference>
<feature type="domain" description="AB hydrolase-1" evidence="1">
    <location>
        <begin position="32"/>
        <end position="240"/>
    </location>
</feature>
<dbReference type="Gene3D" id="3.40.50.1820">
    <property type="entry name" value="alpha/beta hydrolase"/>
    <property type="match status" value="1"/>
</dbReference>
<gene>
    <name evidence="2" type="ORF">MicloDRAFT_00030590</name>
</gene>
<dbReference type="PANTHER" id="PTHR43265">
    <property type="entry name" value="ESTERASE ESTD"/>
    <property type="match status" value="1"/>
</dbReference>
<dbReference type="EMBL" id="JH660645">
    <property type="protein sequence ID" value="EIM26510.1"/>
    <property type="molecule type" value="Genomic_DNA"/>
</dbReference>
<dbReference type="SUPFAM" id="SSF53474">
    <property type="entry name" value="alpha/beta-Hydrolases"/>
    <property type="match status" value="1"/>
</dbReference>
<dbReference type="PANTHER" id="PTHR43265:SF1">
    <property type="entry name" value="ESTERASE ESTD"/>
    <property type="match status" value="1"/>
</dbReference>
<evidence type="ECO:0000259" key="1">
    <source>
        <dbReference type="Pfam" id="PF12697"/>
    </source>
</evidence>
<dbReference type="HOGENOM" id="CLU_048353_3_3_5"/>
<dbReference type="InterPro" id="IPR000073">
    <property type="entry name" value="AB_hydrolase_1"/>
</dbReference>
<dbReference type="AlphaFoldDB" id="I4YRB8"/>
<dbReference type="STRING" id="864069.MicloDRAFT_00030590"/>
<dbReference type="GO" id="GO:0052689">
    <property type="term" value="F:carboxylic ester hydrolase activity"/>
    <property type="evidence" value="ECO:0007669"/>
    <property type="project" value="TreeGrafter"/>
</dbReference>
<evidence type="ECO:0000313" key="3">
    <source>
        <dbReference type="Proteomes" id="UP000003947"/>
    </source>
</evidence>
<proteinExistence type="predicted"/>
<dbReference type="PATRIC" id="fig|864069.3.peg.3320"/>
<dbReference type="Pfam" id="PF12697">
    <property type="entry name" value="Abhydrolase_6"/>
    <property type="match status" value="1"/>
</dbReference>
<organism evidence="2 3">
    <name type="scientific">Microvirga lotononidis</name>
    <dbReference type="NCBI Taxonomy" id="864069"/>
    <lineage>
        <taxon>Bacteria</taxon>
        <taxon>Pseudomonadati</taxon>
        <taxon>Pseudomonadota</taxon>
        <taxon>Alphaproteobacteria</taxon>
        <taxon>Hyphomicrobiales</taxon>
        <taxon>Methylobacteriaceae</taxon>
        <taxon>Microvirga</taxon>
    </lineage>
</organism>
<protein>
    <submittedName>
        <fullName evidence="2">Prolyl oligopeptidase family protein</fullName>
    </submittedName>
</protein>
<name>I4YRB8_9HYPH</name>
<sequence length="266" mass="28331">MPSQRFDFQSSKENKLSGLVEHPETTPLGWAILAHCFTCGKDSLAATRLARGLAYAGIGVLRFDFAGIGKSGGDFAETTFSADVDDLAAAAEAMTAAGMPPSVLIGHSLGGAAVLAAADKIRTARAVATIAAPARVADILRQFDKGALERIRSDGEAEVYLAGRPYIVRQSFVDDVQNYDLKQHVERLHLPLLIMHAPNDDTVELSNASSIFASAKHPRSFVSLGDADHLLAQPAEAQLAARVIAAWADRYLAGFSARLFNVERSG</sequence>
<accession>I4YRB8</accession>
<dbReference type="OrthoDB" id="9789573at2"/>